<protein>
    <submittedName>
        <fullName evidence="1">Uncharacterized protein</fullName>
    </submittedName>
</protein>
<reference evidence="1" key="1">
    <citation type="submission" date="2020-08" db="EMBL/GenBank/DDBJ databases">
        <title>Genome sequencing and assembly of the red palm weevil Rhynchophorus ferrugineus.</title>
        <authorList>
            <person name="Dias G.B."/>
            <person name="Bergman C.M."/>
            <person name="Manee M."/>
        </authorList>
    </citation>
    <scope>NUCLEOTIDE SEQUENCE</scope>
    <source>
        <strain evidence="1">AA-2017</strain>
        <tissue evidence="1">Whole larva</tissue>
    </source>
</reference>
<sequence>MDLQEDLIRLDLDCSPSKFETVSSRKGVHPKLAIAPDALVYFRQEPGRKKKFLFSAWEMEPKFLGHLKV</sequence>
<name>A0A834IB39_RHYFE</name>
<keyword evidence="2" id="KW-1185">Reference proteome</keyword>
<dbReference type="Proteomes" id="UP000625711">
    <property type="component" value="Unassembled WGS sequence"/>
</dbReference>
<accession>A0A834IB39</accession>
<evidence type="ECO:0000313" key="1">
    <source>
        <dbReference type="EMBL" id="KAF7276484.1"/>
    </source>
</evidence>
<dbReference type="AlphaFoldDB" id="A0A834IB39"/>
<organism evidence="1 2">
    <name type="scientific">Rhynchophorus ferrugineus</name>
    <name type="common">Red palm weevil</name>
    <name type="synonym">Curculio ferrugineus</name>
    <dbReference type="NCBI Taxonomy" id="354439"/>
    <lineage>
        <taxon>Eukaryota</taxon>
        <taxon>Metazoa</taxon>
        <taxon>Ecdysozoa</taxon>
        <taxon>Arthropoda</taxon>
        <taxon>Hexapoda</taxon>
        <taxon>Insecta</taxon>
        <taxon>Pterygota</taxon>
        <taxon>Neoptera</taxon>
        <taxon>Endopterygota</taxon>
        <taxon>Coleoptera</taxon>
        <taxon>Polyphaga</taxon>
        <taxon>Cucujiformia</taxon>
        <taxon>Curculionidae</taxon>
        <taxon>Dryophthorinae</taxon>
        <taxon>Rhynchophorus</taxon>
    </lineage>
</organism>
<proteinExistence type="predicted"/>
<dbReference type="EMBL" id="JAACXV010006472">
    <property type="protein sequence ID" value="KAF7276484.1"/>
    <property type="molecule type" value="Genomic_DNA"/>
</dbReference>
<dbReference type="OrthoDB" id="6482679at2759"/>
<evidence type="ECO:0000313" key="2">
    <source>
        <dbReference type="Proteomes" id="UP000625711"/>
    </source>
</evidence>
<comment type="caution">
    <text evidence="1">The sequence shown here is derived from an EMBL/GenBank/DDBJ whole genome shotgun (WGS) entry which is preliminary data.</text>
</comment>
<gene>
    <name evidence="1" type="ORF">GWI33_010255</name>
</gene>